<keyword evidence="3" id="KW-0804">Transcription</keyword>
<dbReference type="SUPFAM" id="SSF55785">
    <property type="entry name" value="PYP-like sensor domain (PAS domain)"/>
    <property type="match status" value="1"/>
</dbReference>
<keyword evidence="4" id="KW-0539">Nucleus</keyword>
<dbReference type="InterPro" id="IPR050933">
    <property type="entry name" value="Circadian_TF"/>
</dbReference>
<feature type="non-terminal residue" evidence="5">
    <location>
        <position position="1"/>
    </location>
</feature>
<dbReference type="CDD" id="cd00130">
    <property type="entry name" value="PAS"/>
    <property type="match status" value="1"/>
</dbReference>
<dbReference type="AlphaFoldDB" id="A0A7L4BL08"/>
<evidence type="ECO:0000256" key="1">
    <source>
        <dbReference type="ARBA" id="ARBA00023015"/>
    </source>
</evidence>
<keyword evidence="6" id="KW-1185">Reference proteome</keyword>
<keyword evidence="1" id="KW-0805">Transcription regulation</keyword>
<comment type="caution">
    <text evidence="5">The sequence shown here is derived from an EMBL/GenBank/DDBJ whole genome shotgun (WGS) entry which is preliminary data.</text>
</comment>
<reference evidence="5 6" key="1">
    <citation type="submission" date="2019-09" db="EMBL/GenBank/DDBJ databases">
        <title>Bird 10,000 Genomes (B10K) Project - Family phase.</title>
        <authorList>
            <person name="Zhang G."/>
        </authorList>
    </citation>
    <scope>NUCLEOTIDE SEQUENCE [LARGE SCALE GENOMIC DNA]</scope>
    <source>
        <strain evidence="5">B10K-DU-009-16</strain>
        <tissue evidence="5">Muscle</tissue>
    </source>
</reference>
<accession>A0A7L4BL08</accession>
<evidence type="ECO:0000313" key="5">
    <source>
        <dbReference type="EMBL" id="NXW38259.1"/>
    </source>
</evidence>
<dbReference type="EMBL" id="VZZW01003112">
    <property type="protein sequence ID" value="NXW38259.1"/>
    <property type="molecule type" value="Genomic_DNA"/>
</dbReference>
<evidence type="ECO:0000256" key="3">
    <source>
        <dbReference type="ARBA" id="ARBA00023163"/>
    </source>
</evidence>
<dbReference type="GO" id="GO:0005737">
    <property type="term" value="C:cytoplasm"/>
    <property type="evidence" value="ECO:0007669"/>
    <property type="project" value="InterPro"/>
</dbReference>
<dbReference type="Proteomes" id="UP000556165">
    <property type="component" value="Unassembled WGS sequence"/>
</dbReference>
<dbReference type="Gene3D" id="3.30.450.20">
    <property type="entry name" value="PAS domain"/>
    <property type="match status" value="1"/>
</dbReference>
<dbReference type="GO" id="GO:0005667">
    <property type="term" value="C:transcription regulator complex"/>
    <property type="evidence" value="ECO:0007669"/>
    <property type="project" value="InterPro"/>
</dbReference>
<dbReference type="GO" id="GO:0003700">
    <property type="term" value="F:DNA-binding transcription factor activity"/>
    <property type="evidence" value="ECO:0007669"/>
    <property type="project" value="InterPro"/>
</dbReference>
<sequence length="111" mass="12490">LYFQAADGFLFVVGCNRGKILFVSESVCKILNYDQVVITDLFDYLHPKDVAKVKEQLSSSDISPREKLVDGKTGLQVHTDFQAGPARLNSGARRSFFCRIKCSRTTVKEEK</sequence>
<evidence type="ECO:0000313" key="6">
    <source>
        <dbReference type="Proteomes" id="UP000556165"/>
    </source>
</evidence>
<organism evidence="5 6">
    <name type="scientific">Phaetusa simplex</name>
    <name type="common">large-billed tern</name>
    <dbReference type="NCBI Taxonomy" id="297813"/>
    <lineage>
        <taxon>Eukaryota</taxon>
        <taxon>Metazoa</taxon>
        <taxon>Chordata</taxon>
        <taxon>Craniata</taxon>
        <taxon>Vertebrata</taxon>
        <taxon>Euteleostomi</taxon>
        <taxon>Archelosauria</taxon>
        <taxon>Archosauria</taxon>
        <taxon>Dinosauria</taxon>
        <taxon>Saurischia</taxon>
        <taxon>Theropoda</taxon>
        <taxon>Coelurosauria</taxon>
        <taxon>Aves</taxon>
        <taxon>Neognathae</taxon>
        <taxon>Neoaves</taxon>
        <taxon>Charadriiformes</taxon>
        <taxon>Laridae</taxon>
        <taxon>Phaetusa</taxon>
    </lineage>
</organism>
<evidence type="ECO:0000256" key="4">
    <source>
        <dbReference type="ARBA" id="ARBA00023242"/>
    </source>
</evidence>
<name>A0A7L4BL08_9CHAR</name>
<dbReference type="PANTHER" id="PTHR23042">
    <property type="entry name" value="CIRCADIAN PROTEIN CLOCK/ARNT/BMAL/PAS"/>
    <property type="match status" value="1"/>
</dbReference>
<dbReference type="GO" id="GO:0003677">
    <property type="term" value="F:DNA binding"/>
    <property type="evidence" value="ECO:0007669"/>
    <property type="project" value="UniProtKB-KW"/>
</dbReference>
<dbReference type="InterPro" id="IPR000014">
    <property type="entry name" value="PAS"/>
</dbReference>
<keyword evidence="2" id="KW-0238">DNA-binding</keyword>
<dbReference type="InterPro" id="IPR035965">
    <property type="entry name" value="PAS-like_dom_sf"/>
</dbReference>
<gene>
    <name evidence="5" type="primary">Arntl2_1</name>
    <name evidence="5" type="ORF">PHASIM_R06856</name>
</gene>
<dbReference type="PRINTS" id="PR00785">
    <property type="entry name" value="NCTRNSLOCATR"/>
</dbReference>
<dbReference type="GO" id="GO:0005634">
    <property type="term" value="C:nucleus"/>
    <property type="evidence" value="ECO:0007669"/>
    <property type="project" value="InterPro"/>
</dbReference>
<evidence type="ECO:0000256" key="2">
    <source>
        <dbReference type="ARBA" id="ARBA00023125"/>
    </source>
</evidence>
<dbReference type="InterPro" id="IPR001067">
    <property type="entry name" value="Nuc_translocat"/>
</dbReference>
<feature type="non-terminal residue" evidence="5">
    <location>
        <position position="111"/>
    </location>
</feature>
<protein>
    <submittedName>
        <fullName evidence="5">BMAL2 protein</fullName>
    </submittedName>
</protein>
<proteinExistence type="predicted"/>